<sequence length="72" mass="7214">MSRGCRLRVVGNGNRTGRLLGWLAGVAQSSAGSHSGSAFCRAAGGRAQLAQGGGMMGVRGEASRQLLGNARG</sequence>
<dbReference type="Proteomes" id="UP000479710">
    <property type="component" value="Unassembled WGS sequence"/>
</dbReference>
<dbReference type="AlphaFoldDB" id="A0A6G1EDV7"/>
<evidence type="ECO:0000313" key="2">
    <source>
        <dbReference type="Proteomes" id="UP000479710"/>
    </source>
</evidence>
<protein>
    <submittedName>
        <fullName evidence="1">Uncharacterized protein</fullName>
    </submittedName>
</protein>
<organism evidence="1 2">
    <name type="scientific">Oryza meyeriana var. granulata</name>
    <dbReference type="NCBI Taxonomy" id="110450"/>
    <lineage>
        <taxon>Eukaryota</taxon>
        <taxon>Viridiplantae</taxon>
        <taxon>Streptophyta</taxon>
        <taxon>Embryophyta</taxon>
        <taxon>Tracheophyta</taxon>
        <taxon>Spermatophyta</taxon>
        <taxon>Magnoliopsida</taxon>
        <taxon>Liliopsida</taxon>
        <taxon>Poales</taxon>
        <taxon>Poaceae</taxon>
        <taxon>BOP clade</taxon>
        <taxon>Oryzoideae</taxon>
        <taxon>Oryzeae</taxon>
        <taxon>Oryzinae</taxon>
        <taxon>Oryza</taxon>
        <taxon>Oryza meyeriana</taxon>
    </lineage>
</organism>
<accession>A0A6G1EDV7</accession>
<gene>
    <name evidence="1" type="ORF">E2562_002174</name>
</gene>
<proteinExistence type="predicted"/>
<dbReference type="EMBL" id="SPHZ02000003">
    <property type="protein sequence ID" value="KAF0922937.1"/>
    <property type="molecule type" value="Genomic_DNA"/>
</dbReference>
<keyword evidence="2" id="KW-1185">Reference proteome</keyword>
<name>A0A6G1EDV7_9ORYZ</name>
<reference evidence="1 2" key="1">
    <citation type="submission" date="2019-11" db="EMBL/GenBank/DDBJ databases">
        <title>Whole genome sequence of Oryza granulata.</title>
        <authorList>
            <person name="Li W."/>
        </authorList>
    </citation>
    <scope>NUCLEOTIDE SEQUENCE [LARGE SCALE GENOMIC DNA]</scope>
    <source>
        <strain evidence="2">cv. Menghai</strain>
        <tissue evidence="1">Leaf</tissue>
    </source>
</reference>
<evidence type="ECO:0000313" key="1">
    <source>
        <dbReference type="EMBL" id="KAF0922937.1"/>
    </source>
</evidence>
<comment type="caution">
    <text evidence="1">The sequence shown here is derived from an EMBL/GenBank/DDBJ whole genome shotgun (WGS) entry which is preliminary data.</text>
</comment>